<evidence type="ECO:0000256" key="2">
    <source>
        <dbReference type="ARBA" id="ARBA00022527"/>
    </source>
</evidence>
<dbReference type="Proteomes" id="UP000230069">
    <property type="component" value="Unassembled WGS sequence"/>
</dbReference>
<dbReference type="InterPro" id="IPR011009">
    <property type="entry name" value="Kinase-like_dom_sf"/>
</dbReference>
<evidence type="ECO:0000259" key="16">
    <source>
        <dbReference type="PROSITE" id="PS50011"/>
    </source>
</evidence>
<keyword evidence="3" id="KW-0597">Phosphoprotein</keyword>
<dbReference type="PROSITE" id="PS51473">
    <property type="entry name" value="GNK2"/>
    <property type="match status" value="2"/>
</dbReference>
<dbReference type="OrthoDB" id="688481at2759"/>
<dbReference type="CDD" id="cd14066">
    <property type="entry name" value="STKc_IRAK"/>
    <property type="match status" value="1"/>
</dbReference>
<dbReference type="STRING" id="218851.A0A2G5ESJ9"/>
<evidence type="ECO:0000256" key="13">
    <source>
        <dbReference type="ARBA" id="ARBA00023170"/>
    </source>
</evidence>
<keyword evidence="6" id="KW-0732">Signal</keyword>
<proteinExistence type="predicted"/>
<evidence type="ECO:0000259" key="17">
    <source>
        <dbReference type="PROSITE" id="PS51473"/>
    </source>
</evidence>
<evidence type="ECO:0000313" key="18">
    <source>
        <dbReference type="EMBL" id="PIA58721.1"/>
    </source>
</evidence>
<keyword evidence="14" id="KW-0325">Glycoprotein</keyword>
<evidence type="ECO:0000256" key="6">
    <source>
        <dbReference type="ARBA" id="ARBA00022729"/>
    </source>
</evidence>
<keyword evidence="19" id="KW-1185">Reference proteome</keyword>
<keyword evidence="8" id="KW-0547">Nucleotide-binding</keyword>
<feature type="domain" description="Protein kinase" evidence="16">
    <location>
        <begin position="285"/>
        <end position="559"/>
    </location>
</feature>
<feature type="region of interest" description="Disordered" evidence="15">
    <location>
        <begin position="575"/>
        <end position="613"/>
    </location>
</feature>
<keyword evidence="10" id="KW-0067">ATP-binding</keyword>
<dbReference type="CDD" id="cd23509">
    <property type="entry name" value="Gnk2-like"/>
    <property type="match status" value="2"/>
</dbReference>
<feature type="region of interest" description="Disordered" evidence="15">
    <location>
        <begin position="235"/>
        <end position="261"/>
    </location>
</feature>
<dbReference type="InterPro" id="IPR008271">
    <property type="entry name" value="Ser/Thr_kinase_AS"/>
</dbReference>
<gene>
    <name evidence="18" type="ORF">AQUCO_00500573v1</name>
</gene>
<reference evidence="18 19" key="1">
    <citation type="submission" date="2017-09" db="EMBL/GenBank/DDBJ databases">
        <title>WGS assembly of Aquilegia coerulea Goldsmith.</title>
        <authorList>
            <person name="Hodges S."/>
            <person name="Kramer E."/>
            <person name="Nordborg M."/>
            <person name="Tomkins J."/>
            <person name="Borevitz J."/>
            <person name="Derieg N."/>
            <person name="Yan J."/>
            <person name="Mihaltcheva S."/>
            <person name="Hayes R.D."/>
            <person name="Rokhsar D."/>
        </authorList>
    </citation>
    <scope>NUCLEOTIDE SEQUENCE [LARGE SCALE GENOMIC DNA]</scope>
    <source>
        <strain evidence="19">cv. Goldsmith</strain>
    </source>
</reference>
<dbReference type="GO" id="GO:0005886">
    <property type="term" value="C:plasma membrane"/>
    <property type="evidence" value="ECO:0007669"/>
    <property type="project" value="TreeGrafter"/>
</dbReference>
<evidence type="ECO:0000256" key="14">
    <source>
        <dbReference type="ARBA" id="ARBA00023180"/>
    </source>
</evidence>
<keyword evidence="4" id="KW-0808">Transferase</keyword>
<keyword evidence="5" id="KW-0812">Transmembrane</keyword>
<evidence type="ECO:0000256" key="11">
    <source>
        <dbReference type="ARBA" id="ARBA00022989"/>
    </source>
</evidence>
<dbReference type="Gene3D" id="3.30.430.20">
    <property type="entry name" value="Gnk2 domain, C-X8-C-X2-C motif"/>
    <property type="match status" value="2"/>
</dbReference>
<keyword evidence="9" id="KW-0418">Kinase</keyword>
<accession>A0A2G5ESJ9</accession>
<feature type="domain" description="Gnk2-homologous" evidence="17">
    <location>
        <begin position="10"/>
        <end position="112"/>
    </location>
</feature>
<dbReference type="SUPFAM" id="SSF56112">
    <property type="entry name" value="Protein kinase-like (PK-like)"/>
    <property type="match status" value="1"/>
</dbReference>
<dbReference type="PROSITE" id="PS50011">
    <property type="entry name" value="PROTEIN_KINASE_DOM"/>
    <property type="match status" value="1"/>
</dbReference>
<dbReference type="PROSITE" id="PS00108">
    <property type="entry name" value="PROTEIN_KINASE_ST"/>
    <property type="match status" value="1"/>
</dbReference>
<name>A0A2G5ESJ9_AQUCA</name>
<dbReference type="PANTHER" id="PTHR27002">
    <property type="entry name" value="RECEPTOR-LIKE SERINE/THREONINE-PROTEIN KINASE SD1-8"/>
    <property type="match status" value="1"/>
</dbReference>
<dbReference type="InterPro" id="IPR038408">
    <property type="entry name" value="GNK2_sf"/>
</dbReference>
<protein>
    <recommendedName>
        <fullName evidence="20">Cysteine-rich receptor-like protein kinase 10</fullName>
    </recommendedName>
</protein>
<feature type="compositionally biased region" description="Polar residues" evidence="15">
    <location>
        <begin position="241"/>
        <end position="253"/>
    </location>
</feature>
<dbReference type="FunFam" id="1.10.510.10:FF:000343">
    <property type="entry name" value="Cysteine-rich receptor-like protein kinase 28"/>
    <property type="match status" value="1"/>
</dbReference>
<evidence type="ECO:0000256" key="5">
    <source>
        <dbReference type="ARBA" id="ARBA00022692"/>
    </source>
</evidence>
<dbReference type="GO" id="GO:0009737">
    <property type="term" value="P:response to abscisic acid"/>
    <property type="evidence" value="ECO:0007669"/>
    <property type="project" value="UniProtKB-ARBA"/>
</dbReference>
<dbReference type="InParanoid" id="A0A2G5ESJ9"/>
<dbReference type="GO" id="GO:0005524">
    <property type="term" value="F:ATP binding"/>
    <property type="evidence" value="ECO:0007669"/>
    <property type="project" value="UniProtKB-KW"/>
</dbReference>
<keyword evidence="7" id="KW-0677">Repeat</keyword>
<dbReference type="PANTHER" id="PTHR27002:SF1040">
    <property type="entry name" value="OS07G0538400 PROTEIN"/>
    <property type="match status" value="1"/>
</dbReference>
<evidence type="ECO:0000256" key="15">
    <source>
        <dbReference type="SAM" id="MobiDB-lite"/>
    </source>
</evidence>
<evidence type="ECO:0000256" key="3">
    <source>
        <dbReference type="ARBA" id="ARBA00022553"/>
    </source>
</evidence>
<dbReference type="InterPro" id="IPR002902">
    <property type="entry name" value="GNK2"/>
</dbReference>
<evidence type="ECO:0000256" key="8">
    <source>
        <dbReference type="ARBA" id="ARBA00022741"/>
    </source>
</evidence>
<dbReference type="Pfam" id="PF07714">
    <property type="entry name" value="PK_Tyr_Ser-Thr"/>
    <property type="match status" value="1"/>
</dbReference>
<evidence type="ECO:0000256" key="4">
    <source>
        <dbReference type="ARBA" id="ARBA00022679"/>
    </source>
</evidence>
<sequence>MLQCISSQTPLFLPSCNTAFNYTPSSPYDTNLKLTLQSLTANASLNGFYTTTSGENPDQVFGLLQCRGDISPQDCQICANASSFEILQRCKYQKEAFVYYENCMLRYARYRFFSTATSNPEYWLWNPNDILDPSLFSQKLGGLMNNLSSTAASNSLRFSSGMTNFMGSVNIYGLVQCTRDLSVSSCLSCLQGMISYIPTCCSGKQGGQVYSKSCNIRFEMYSFFLSAAILVPSPPLSSPPDRNSTFGTPTEGTTNRKGDVGQEETGTVESLIFDLSTLKAATGDFSDSHKLGQGGFGPVYKGKLFDGRQVAVKRLSQTSGQGLEELKTEVVLVAKLLHRNLVRLLGFCLEKEEKLLVYEFLSNGSLDQILFDESKRLLLDWDIRYRIIVGIAQGLLYLHHDSQIRIIHRDLKASNILLDEDMNPKISDFGLARLFCGSQTQANTNRIAGTYGYMAPEYAKKGHFSTKSDVFSFGVLILEIMTGRKNSSFRDAGNLLSYTWHHWTDGTTVDMMDKTLGDNWPRSEALKCIHISLLCVQQDASDRPTMSEVILMLNSYTFTCPVPSRPAFYVKTSKAGSDAISGSTNTGSEADQSSMKSSQQSVNEVTISELEPR</sequence>
<feature type="domain" description="Gnk2-homologous" evidence="17">
    <location>
        <begin position="118"/>
        <end position="223"/>
    </location>
</feature>
<keyword evidence="13" id="KW-0675">Receptor</keyword>
<keyword evidence="2" id="KW-0723">Serine/threonine-protein kinase</keyword>
<evidence type="ECO:0000256" key="12">
    <source>
        <dbReference type="ARBA" id="ARBA00023136"/>
    </source>
</evidence>
<dbReference type="AlphaFoldDB" id="A0A2G5ESJ9"/>
<organism evidence="18 19">
    <name type="scientific">Aquilegia coerulea</name>
    <name type="common">Rocky mountain columbine</name>
    <dbReference type="NCBI Taxonomy" id="218851"/>
    <lineage>
        <taxon>Eukaryota</taxon>
        <taxon>Viridiplantae</taxon>
        <taxon>Streptophyta</taxon>
        <taxon>Embryophyta</taxon>
        <taxon>Tracheophyta</taxon>
        <taxon>Spermatophyta</taxon>
        <taxon>Magnoliopsida</taxon>
        <taxon>Ranunculales</taxon>
        <taxon>Ranunculaceae</taxon>
        <taxon>Thalictroideae</taxon>
        <taxon>Aquilegia</taxon>
    </lineage>
</organism>
<dbReference type="Gene3D" id="1.10.510.10">
    <property type="entry name" value="Transferase(Phosphotransferase) domain 1"/>
    <property type="match status" value="1"/>
</dbReference>
<dbReference type="FunFam" id="3.30.430.20:FF:000002">
    <property type="entry name" value="Cysteine-rich receptor-like protein kinase 10"/>
    <property type="match status" value="1"/>
</dbReference>
<dbReference type="GO" id="GO:0004674">
    <property type="term" value="F:protein serine/threonine kinase activity"/>
    <property type="evidence" value="ECO:0007669"/>
    <property type="project" value="UniProtKB-KW"/>
</dbReference>
<comment type="subcellular location">
    <subcellularLocation>
        <location evidence="1">Membrane</location>
        <topology evidence="1">Single-pass membrane protein</topology>
    </subcellularLocation>
</comment>
<keyword evidence="11" id="KW-1133">Transmembrane helix</keyword>
<evidence type="ECO:0000256" key="7">
    <source>
        <dbReference type="ARBA" id="ARBA00022737"/>
    </source>
</evidence>
<evidence type="ECO:0000256" key="1">
    <source>
        <dbReference type="ARBA" id="ARBA00004167"/>
    </source>
</evidence>
<dbReference type="Gene3D" id="3.30.200.20">
    <property type="entry name" value="Phosphorylase Kinase, domain 1"/>
    <property type="match status" value="1"/>
</dbReference>
<dbReference type="SMART" id="SM00220">
    <property type="entry name" value="S_TKc"/>
    <property type="match status" value="1"/>
</dbReference>
<dbReference type="FunFam" id="3.30.200.20:FF:000142">
    <property type="entry name" value="Cysteine-rich receptor-like protein kinase 10"/>
    <property type="match status" value="1"/>
</dbReference>
<keyword evidence="12" id="KW-0472">Membrane</keyword>
<evidence type="ECO:0000313" key="19">
    <source>
        <dbReference type="Proteomes" id="UP000230069"/>
    </source>
</evidence>
<evidence type="ECO:0008006" key="20">
    <source>
        <dbReference type="Google" id="ProtNLM"/>
    </source>
</evidence>
<dbReference type="InterPro" id="IPR000719">
    <property type="entry name" value="Prot_kinase_dom"/>
</dbReference>
<dbReference type="EMBL" id="KZ305022">
    <property type="protein sequence ID" value="PIA58721.1"/>
    <property type="molecule type" value="Genomic_DNA"/>
</dbReference>
<feature type="compositionally biased region" description="Polar residues" evidence="15">
    <location>
        <begin position="580"/>
        <end position="606"/>
    </location>
</feature>
<evidence type="ECO:0000256" key="10">
    <source>
        <dbReference type="ARBA" id="ARBA00022840"/>
    </source>
</evidence>
<dbReference type="Pfam" id="PF01657">
    <property type="entry name" value="Stress-antifung"/>
    <property type="match status" value="2"/>
</dbReference>
<evidence type="ECO:0000256" key="9">
    <source>
        <dbReference type="ARBA" id="ARBA00022777"/>
    </source>
</evidence>
<dbReference type="InterPro" id="IPR001245">
    <property type="entry name" value="Ser-Thr/Tyr_kinase_cat_dom"/>
</dbReference>